<evidence type="ECO:0000256" key="1">
    <source>
        <dbReference type="SAM" id="Phobius"/>
    </source>
</evidence>
<sequence>MVKSIKDIEKKLNDLTISGRDKSLEMLNEVLKYLPKEYVDLINEAFIYKRIPKEYLLSSILFTISTALGLTFYIKALGYKNYANLYFTIVGSRGDTKSEGLKLATIPLKELDDKDYEEYCFDLNNYKSDIDSEPLRKQTLIQNSSIEAVHKIHSENPNSIGIYIDEVYSLVEKMGNSSSRDGVAWRTFLLEGYTNGFVDVSRKTTKSFRIKETYPTLLGGIQKEFVPKLFANGNLESGFVDRQLFMPRLTKNKKLKRGSMSSEVIESYNNLVFNILQYKRQSENEEEDKKQFEIVLSEAAEEKLFSYTQELIDRQETAKSMIKEYMSKMQISIHKFSLLVHMMKISGDMNYTKLMDENTVDVAITLNEFYFNNFKIILKENLKVVYKEPSLSEVVLLAKKNGASQKVVSEITGYNKSTVSKCWNKEKNIQKLETSLKYNRVC</sequence>
<dbReference type="Pfam" id="PF13148">
    <property type="entry name" value="DUF3987"/>
    <property type="match status" value="1"/>
</dbReference>
<dbReference type="AlphaFoldDB" id="A0A1D8P7R7"/>
<gene>
    <name evidence="2" type="ORF">LPB138_07835</name>
</gene>
<proteinExistence type="predicted"/>
<dbReference type="OrthoDB" id="2781056at2"/>
<reference evidence="2 3" key="1">
    <citation type="submission" date="2016-10" db="EMBL/GenBank/DDBJ databases">
        <title>Lutibacter sp. LPB0138, isolated from marine gastropod.</title>
        <authorList>
            <person name="Kim E."/>
            <person name="Yi H."/>
        </authorList>
    </citation>
    <scope>NUCLEOTIDE SEQUENCE [LARGE SCALE GENOMIC DNA]</scope>
    <source>
        <strain evidence="2 3">LPB0138</strain>
    </source>
</reference>
<keyword evidence="1" id="KW-0472">Membrane</keyword>
<dbReference type="EMBL" id="CP017478">
    <property type="protein sequence ID" value="AOW20592.1"/>
    <property type="molecule type" value="Genomic_DNA"/>
</dbReference>
<dbReference type="RefSeq" id="WP_070236735.1">
    <property type="nucleotide sequence ID" value="NZ_CP017478.1"/>
</dbReference>
<dbReference type="InterPro" id="IPR025048">
    <property type="entry name" value="DUF3987"/>
</dbReference>
<name>A0A1D8P7R7_9FLAO</name>
<keyword evidence="3" id="KW-1185">Reference proteome</keyword>
<evidence type="ECO:0008006" key="4">
    <source>
        <dbReference type="Google" id="ProtNLM"/>
    </source>
</evidence>
<dbReference type="STRING" id="1850246.LPB138_07835"/>
<dbReference type="KEGG" id="lul:LPB138_07835"/>
<keyword evidence="1" id="KW-0812">Transmembrane</keyword>
<feature type="transmembrane region" description="Helical" evidence="1">
    <location>
        <begin position="55"/>
        <end position="74"/>
    </location>
</feature>
<evidence type="ECO:0000313" key="3">
    <source>
        <dbReference type="Proteomes" id="UP000176050"/>
    </source>
</evidence>
<evidence type="ECO:0000313" key="2">
    <source>
        <dbReference type="EMBL" id="AOW20592.1"/>
    </source>
</evidence>
<dbReference type="Proteomes" id="UP000176050">
    <property type="component" value="Chromosome"/>
</dbReference>
<protein>
    <recommendedName>
        <fullName evidence="4">DUF3987 domain-containing protein</fullName>
    </recommendedName>
</protein>
<keyword evidence="1" id="KW-1133">Transmembrane helix</keyword>
<accession>A0A1D8P7R7</accession>
<organism evidence="2 3">
    <name type="scientific">Urechidicola croceus</name>
    <dbReference type="NCBI Taxonomy" id="1850246"/>
    <lineage>
        <taxon>Bacteria</taxon>
        <taxon>Pseudomonadati</taxon>
        <taxon>Bacteroidota</taxon>
        <taxon>Flavobacteriia</taxon>
        <taxon>Flavobacteriales</taxon>
        <taxon>Flavobacteriaceae</taxon>
        <taxon>Urechidicola</taxon>
    </lineage>
</organism>